<gene>
    <name evidence="1" type="ORF">SAMN05421770_102482</name>
</gene>
<dbReference type="Proteomes" id="UP000198356">
    <property type="component" value="Unassembled WGS sequence"/>
</dbReference>
<reference evidence="1 2" key="1">
    <citation type="submission" date="2017-06" db="EMBL/GenBank/DDBJ databases">
        <authorList>
            <person name="Kim H.J."/>
            <person name="Triplett B.A."/>
        </authorList>
    </citation>
    <scope>NUCLEOTIDE SEQUENCE [LARGE SCALE GENOMIC DNA]</scope>
    <source>
        <strain evidence="1 2">DSM 18704</strain>
    </source>
</reference>
<evidence type="ECO:0008006" key="3">
    <source>
        <dbReference type="Google" id="ProtNLM"/>
    </source>
</evidence>
<sequence>MSFSMNPLALASSIWDEVVSGVWQREFGSHPTPPELHHYAKLPAVLGIIENQCFWSKSLADQEDSTELSHGIGWMQDELERRLPLGLPFFAKAVLEEIPAFLKSRKSWTFITCFCDEDASDYHWKRFGNFRLTLPFSSSIEYGLQSSAWGSERWYQPVIYDHTEQGRIVSESVDAILRAIQRFTVGDPGGPWIQSMAKECARDAGQLLLVLLAGFKNKIYEAEKEWRLVTTPKFAIASSAPKMSDEGFARAILQNPRRIELKLPSRNDQYGRWMRPGLPFTKVKQYPKVFSSTAHEEIRNLMSKHDFVDVECS</sequence>
<evidence type="ECO:0000313" key="1">
    <source>
        <dbReference type="EMBL" id="SNS82915.1"/>
    </source>
</evidence>
<name>A0A239HP60_9BACT</name>
<dbReference type="OrthoDB" id="8550178at2"/>
<organism evidence="1 2">
    <name type="scientific">Granulicella rosea</name>
    <dbReference type="NCBI Taxonomy" id="474952"/>
    <lineage>
        <taxon>Bacteria</taxon>
        <taxon>Pseudomonadati</taxon>
        <taxon>Acidobacteriota</taxon>
        <taxon>Terriglobia</taxon>
        <taxon>Terriglobales</taxon>
        <taxon>Acidobacteriaceae</taxon>
        <taxon>Granulicella</taxon>
    </lineage>
</organism>
<dbReference type="EMBL" id="FZOU01000002">
    <property type="protein sequence ID" value="SNS82915.1"/>
    <property type="molecule type" value="Genomic_DNA"/>
</dbReference>
<keyword evidence="2" id="KW-1185">Reference proteome</keyword>
<dbReference type="RefSeq" id="WP_142988278.1">
    <property type="nucleotide sequence ID" value="NZ_FZOU01000002.1"/>
</dbReference>
<evidence type="ECO:0000313" key="2">
    <source>
        <dbReference type="Proteomes" id="UP000198356"/>
    </source>
</evidence>
<dbReference type="AlphaFoldDB" id="A0A239HP60"/>
<proteinExistence type="predicted"/>
<protein>
    <recommendedName>
        <fullName evidence="3">DUF2971 domain-containing protein</fullName>
    </recommendedName>
</protein>
<accession>A0A239HP60</accession>